<reference evidence="2 3" key="1">
    <citation type="submission" date="2018-06" db="EMBL/GenBank/DDBJ databases">
        <title>Genomic Encyclopedia of Type Strains, Phase IV (KMG-IV): sequencing the most valuable type-strain genomes for metagenomic binning, comparative biology and taxonomic classification.</title>
        <authorList>
            <person name="Goeker M."/>
        </authorList>
    </citation>
    <scope>NUCLEOTIDE SEQUENCE [LARGE SCALE GENOMIC DNA]</scope>
    <source>
        <strain evidence="2 3">DSM 44599</strain>
    </source>
</reference>
<proteinExistence type="predicted"/>
<dbReference type="OrthoDB" id="3694956at2"/>
<sequence>MNVLIEMQTLCLTRPSSGADADSLARWYAAKARLHEHLAGEGGPDSGRERELAASARRHAQRLAGAKV</sequence>
<organism evidence="2 3">
    <name type="scientific">Nocardia puris</name>
    <dbReference type="NCBI Taxonomy" id="208602"/>
    <lineage>
        <taxon>Bacteria</taxon>
        <taxon>Bacillati</taxon>
        <taxon>Actinomycetota</taxon>
        <taxon>Actinomycetes</taxon>
        <taxon>Mycobacteriales</taxon>
        <taxon>Nocardiaceae</taxon>
        <taxon>Nocardia</taxon>
    </lineage>
</organism>
<evidence type="ECO:0000313" key="3">
    <source>
        <dbReference type="Proteomes" id="UP000252586"/>
    </source>
</evidence>
<comment type="caution">
    <text evidence="2">The sequence shown here is derived from an EMBL/GenBank/DDBJ whole genome shotgun (WGS) entry which is preliminary data.</text>
</comment>
<protein>
    <submittedName>
        <fullName evidence="2">Uncharacterized protein</fullName>
    </submittedName>
</protein>
<dbReference type="Proteomes" id="UP000252586">
    <property type="component" value="Unassembled WGS sequence"/>
</dbReference>
<feature type="region of interest" description="Disordered" evidence="1">
    <location>
        <begin position="38"/>
        <end position="68"/>
    </location>
</feature>
<evidence type="ECO:0000313" key="2">
    <source>
        <dbReference type="EMBL" id="RBO86548.1"/>
    </source>
</evidence>
<name>A0A366DBC1_9NOCA</name>
<dbReference type="EMBL" id="QNRE01000013">
    <property type="protein sequence ID" value="RBO86548.1"/>
    <property type="molecule type" value="Genomic_DNA"/>
</dbReference>
<evidence type="ECO:0000256" key="1">
    <source>
        <dbReference type="SAM" id="MobiDB-lite"/>
    </source>
</evidence>
<keyword evidence="3" id="KW-1185">Reference proteome</keyword>
<accession>A0A366DBC1</accession>
<dbReference type="RefSeq" id="WP_067508604.1">
    <property type="nucleotide sequence ID" value="NZ_CP107943.1"/>
</dbReference>
<dbReference type="AlphaFoldDB" id="A0A366DBC1"/>
<gene>
    <name evidence="2" type="ORF">DFR74_11391</name>
</gene>